<evidence type="ECO:0000313" key="3">
    <source>
        <dbReference type="Proteomes" id="UP001328107"/>
    </source>
</evidence>
<gene>
    <name evidence="2" type="ORF">PMAYCL1PPCAC_15045</name>
</gene>
<evidence type="ECO:0000313" key="2">
    <source>
        <dbReference type="EMBL" id="GMR44850.1"/>
    </source>
</evidence>
<organism evidence="2 3">
    <name type="scientific">Pristionchus mayeri</name>
    <dbReference type="NCBI Taxonomy" id="1317129"/>
    <lineage>
        <taxon>Eukaryota</taxon>
        <taxon>Metazoa</taxon>
        <taxon>Ecdysozoa</taxon>
        <taxon>Nematoda</taxon>
        <taxon>Chromadorea</taxon>
        <taxon>Rhabditida</taxon>
        <taxon>Rhabditina</taxon>
        <taxon>Diplogasteromorpha</taxon>
        <taxon>Diplogasteroidea</taxon>
        <taxon>Neodiplogasteridae</taxon>
        <taxon>Pristionchus</taxon>
    </lineage>
</organism>
<dbReference type="SUPFAM" id="SSF51735">
    <property type="entry name" value="NAD(P)-binding Rossmann-fold domains"/>
    <property type="match status" value="1"/>
</dbReference>
<feature type="non-terminal residue" evidence="2">
    <location>
        <position position="1"/>
    </location>
</feature>
<protein>
    <recommendedName>
        <fullName evidence="4">Dehydrogenase</fullName>
    </recommendedName>
</protein>
<evidence type="ECO:0000256" key="1">
    <source>
        <dbReference type="ARBA" id="ARBA00023002"/>
    </source>
</evidence>
<evidence type="ECO:0008006" key="4">
    <source>
        <dbReference type="Google" id="ProtNLM"/>
    </source>
</evidence>
<accession>A0AAN5HXP3</accession>
<dbReference type="AlphaFoldDB" id="A0AAN5HXP3"/>
<comment type="caution">
    <text evidence="2">The sequence shown here is derived from an EMBL/GenBank/DDBJ whole genome shotgun (WGS) entry which is preliminary data.</text>
</comment>
<dbReference type="Gene3D" id="3.40.50.720">
    <property type="entry name" value="NAD(P)-binding Rossmann-like Domain"/>
    <property type="match status" value="1"/>
</dbReference>
<keyword evidence="1" id="KW-0560">Oxidoreductase</keyword>
<name>A0AAN5HXP3_9BILA</name>
<dbReference type="Proteomes" id="UP001328107">
    <property type="component" value="Unassembled WGS sequence"/>
</dbReference>
<dbReference type="PANTHER" id="PTHR43157">
    <property type="entry name" value="PHOSPHATIDYLINOSITOL-GLYCAN BIOSYNTHESIS CLASS F PROTEIN-RELATED"/>
    <property type="match status" value="1"/>
</dbReference>
<dbReference type="PANTHER" id="PTHR43157:SF31">
    <property type="entry name" value="PHOSPHATIDYLINOSITOL-GLYCAN BIOSYNTHESIS CLASS F PROTEIN"/>
    <property type="match status" value="1"/>
</dbReference>
<proteinExistence type="predicted"/>
<reference evidence="3" key="1">
    <citation type="submission" date="2022-10" db="EMBL/GenBank/DDBJ databases">
        <title>Genome assembly of Pristionchus species.</title>
        <authorList>
            <person name="Yoshida K."/>
            <person name="Sommer R.J."/>
        </authorList>
    </citation>
    <scope>NUCLEOTIDE SEQUENCE [LARGE SCALE GENOMIC DNA]</scope>
    <source>
        <strain evidence="3">RS5460</strain>
    </source>
</reference>
<dbReference type="InterPro" id="IPR036291">
    <property type="entry name" value="NAD(P)-bd_dom_sf"/>
</dbReference>
<sequence length="164" mass="18125">LPLIEKADEGRIVIVSAKLHDKVDHLVLGTIDDEKAFAPLDAYNKSKLANIMHARELTRRLRAMGNKTVTANSLHPGVFPSELLRHLGPLKYKIITTIGAYTIMKTERDGAQTSLFLALSPKVKGLSGFYFSDCALAEEESHVARDDLACKQLYDYSLKAVGLE</sequence>
<dbReference type="GO" id="GO:0016491">
    <property type="term" value="F:oxidoreductase activity"/>
    <property type="evidence" value="ECO:0007669"/>
    <property type="project" value="UniProtKB-KW"/>
</dbReference>
<keyword evidence="3" id="KW-1185">Reference proteome</keyword>
<dbReference type="EMBL" id="BTRK01000004">
    <property type="protein sequence ID" value="GMR44850.1"/>
    <property type="molecule type" value="Genomic_DNA"/>
</dbReference>